<name>A0A5J4SRP7_9ZZZZ</name>
<proteinExistence type="predicted"/>
<dbReference type="Gene3D" id="3.30.420.260">
    <property type="match status" value="1"/>
</dbReference>
<dbReference type="InterPro" id="IPR024213">
    <property type="entry name" value="DUF3822"/>
</dbReference>
<gene>
    <name evidence="1" type="ORF">EZS27_003937</name>
</gene>
<accession>A0A5J4SRP7</accession>
<dbReference type="CDD" id="cd24013">
    <property type="entry name" value="ASKHA_ATPase_BT3980-like"/>
    <property type="match status" value="1"/>
</dbReference>
<reference evidence="1" key="1">
    <citation type="submission" date="2019-03" db="EMBL/GenBank/DDBJ databases">
        <title>Single cell metagenomics reveals metabolic interactions within the superorganism composed of flagellate Streblomastix strix and complex community of Bacteroidetes bacteria on its surface.</title>
        <authorList>
            <person name="Treitli S.C."/>
            <person name="Kolisko M."/>
            <person name="Husnik F."/>
            <person name="Keeling P."/>
            <person name="Hampl V."/>
        </authorList>
    </citation>
    <scope>NUCLEOTIDE SEQUENCE</scope>
    <source>
        <strain evidence="1">STM</strain>
    </source>
</reference>
<sequence>MPERAINKIDLNKSEQLILSIRLRADGFSFTIYHPLDEQVRASVYKEAELSLTFIANLKQVFSESNFLTRPYKQVDIIAESTRFTALPLNLFDEKQTEFIFAYNHLKRENETILHNVLKKHNMALIFGMDEYAHQFLTKQYSHRASFYSQVTPLIDYFSTIGEEENILSKKMYLYLHEKYIDICCLGYKRIIYLNSFECKHTEDCLYYALHLWKQIGFNQKADDLYFAGTMPDKKKLIKELKRYILNVRTMDSGDNVFYERALFQFH</sequence>
<dbReference type="Gene3D" id="3.30.420.250">
    <property type="match status" value="1"/>
</dbReference>
<evidence type="ECO:0008006" key="2">
    <source>
        <dbReference type="Google" id="ProtNLM"/>
    </source>
</evidence>
<dbReference type="EMBL" id="SNRY01000064">
    <property type="protein sequence ID" value="KAA6348608.1"/>
    <property type="molecule type" value="Genomic_DNA"/>
</dbReference>
<evidence type="ECO:0000313" key="1">
    <source>
        <dbReference type="EMBL" id="KAA6348608.1"/>
    </source>
</evidence>
<comment type="caution">
    <text evidence="1">The sequence shown here is derived from an EMBL/GenBank/DDBJ whole genome shotgun (WGS) entry which is preliminary data.</text>
</comment>
<organism evidence="1">
    <name type="scientific">termite gut metagenome</name>
    <dbReference type="NCBI Taxonomy" id="433724"/>
    <lineage>
        <taxon>unclassified sequences</taxon>
        <taxon>metagenomes</taxon>
        <taxon>organismal metagenomes</taxon>
    </lineage>
</organism>
<dbReference type="Pfam" id="PF12864">
    <property type="entry name" value="DUF3822"/>
    <property type="match status" value="1"/>
</dbReference>
<dbReference type="AlphaFoldDB" id="A0A5J4SRP7"/>
<protein>
    <recommendedName>
        <fullName evidence="2">DUF3822 family protein</fullName>
    </recommendedName>
</protein>